<evidence type="ECO:0000256" key="5">
    <source>
        <dbReference type="ARBA" id="ARBA00022605"/>
    </source>
</evidence>
<dbReference type="InterPro" id="IPR042122">
    <property type="entry name" value="Ser_AcTrfase_N_sf"/>
</dbReference>
<dbReference type="CDD" id="cd03354">
    <property type="entry name" value="LbH_SAT"/>
    <property type="match status" value="1"/>
</dbReference>
<evidence type="ECO:0000256" key="3">
    <source>
        <dbReference type="ARBA" id="ARBA00013266"/>
    </source>
</evidence>
<dbReference type="SUPFAM" id="SSF51161">
    <property type="entry name" value="Trimeric LpxA-like enzymes"/>
    <property type="match status" value="1"/>
</dbReference>
<evidence type="ECO:0000256" key="1">
    <source>
        <dbReference type="ARBA" id="ARBA00004876"/>
    </source>
</evidence>
<dbReference type="FunFam" id="2.160.10.10:FF:000002">
    <property type="entry name" value="Serine acetyltransferase"/>
    <property type="match status" value="1"/>
</dbReference>
<keyword evidence="8" id="KW-0012">Acyltransferase</keyword>
<evidence type="ECO:0000256" key="2">
    <source>
        <dbReference type="ARBA" id="ARBA00007274"/>
    </source>
</evidence>
<dbReference type="InterPro" id="IPR045304">
    <property type="entry name" value="LbH_SAT"/>
</dbReference>
<dbReference type="InterPro" id="IPR005881">
    <property type="entry name" value="Ser_O-AcTrfase"/>
</dbReference>
<comment type="similarity">
    <text evidence="2">Belongs to the transferase hexapeptide repeat family.</text>
</comment>
<dbReference type="UniPathway" id="UPA00136">
    <property type="reaction ID" value="UER00199"/>
</dbReference>
<evidence type="ECO:0000256" key="7">
    <source>
        <dbReference type="ARBA" id="ARBA00022737"/>
    </source>
</evidence>
<sequence length="291" mass="31877">MLQQETDGCRTVNLQKKDKVKPLIDAREATRETLWGQIQCEAQVAVRDEPLLGSLIHAGLLHHATFEAALAYRFSLKLSSREMSEQILREIADNAFARAPELAEAAKGDLLAVYDRDPATHRLMQPILFFKGYQALQAYRIGHWLWQQERRDLAYFVQMRCSEVFGVDIHPAARIGTGVMIDHAHSIVIGETAVVGNDVSMLHSVTLGGTGKEDGDRHPKIGNGVMIGAGAKVLGNIHIGHHSRIAAGSVVLNEVPPCKTVAGVPARIIGDAGCREPSNMMNQLLGHEDLF</sequence>
<evidence type="ECO:0000256" key="9">
    <source>
        <dbReference type="ARBA" id="ARBA00049486"/>
    </source>
</evidence>
<dbReference type="PANTHER" id="PTHR42811">
    <property type="entry name" value="SERINE ACETYLTRANSFERASE"/>
    <property type="match status" value="1"/>
</dbReference>
<dbReference type="GO" id="GO:0005737">
    <property type="term" value="C:cytoplasm"/>
    <property type="evidence" value="ECO:0007669"/>
    <property type="project" value="InterPro"/>
</dbReference>
<dbReference type="InterPro" id="IPR010493">
    <property type="entry name" value="Ser_AcTrfase_N"/>
</dbReference>
<evidence type="ECO:0000256" key="8">
    <source>
        <dbReference type="ARBA" id="ARBA00023315"/>
    </source>
</evidence>
<dbReference type="InterPro" id="IPR053376">
    <property type="entry name" value="Serine_acetyltransferase"/>
</dbReference>
<dbReference type="GO" id="GO:0009001">
    <property type="term" value="F:serine O-acetyltransferase activity"/>
    <property type="evidence" value="ECO:0007669"/>
    <property type="project" value="UniProtKB-EC"/>
</dbReference>
<dbReference type="GO" id="GO:0006535">
    <property type="term" value="P:cysteine biosynthetic process from serine"/>
    <property type="evidence" value="ECO:0007669"/>
    <property type="project" value="InterPro"/>
</dbReference>
<feature type="domain" description="Serine acetyltransferase N-terminal" evidence="10">
    <location>
        <begin position="34"/>
        <end position="138"/>
    </location>
</feature>
<dbReference type="Gene3D" id="2.160.10.10">
    <property type="entry name" value="Hexapeptide repeat proteins"/>
    <property type="match status" value="1"/>
</dbReference>
<dbReference type="Pfam" id="PF00132">
    <property type="entry name" value="Hexapep"/>
    <property type="match status" value="1"/>
</dbReference>
<evidence type="ECO:0000256" key="6">
    <source>
        <dbReference type="ARBA" id="ARBA00022679"/>
    </source>
</evidence>
<name>A0A1I0THY6_9RHOB</name>
<dbReference type="Gene3D" id="1.10.3130.10">
    <property type="entry name" value="serine acetyltransferase, domain 1"/>
    <property type="match status" value="1"/>
</dbReference>
<dbReference type="InterPro" id="IPR011004">
    <property type="entry name" value="Trimer_LpxA-like_sf"/>
</dbReference>
<reference evidence="11 12" key="1">
    <citation type="submission" date="2016-10" db="EMBL/GenBank/DDBJ databases">
        <authorList>
            <person name="de Groot N.N."/>
        </authorList>
    </citation>
    <scope>NUCLEOTIDE SEQUENCE [LARGE SCALE GENOMIC DNA]</scope>
    <source>
        <strain evidence="11 12">CGMCC 1.6117</strain>
    </source>
</reference>
<dbReference type="EMBL" id="FOJO01000008">
    <property type="protein sequence ID" value="SFA51389.1"/>
    <property type="molecule type" value="Genomic_DNA"/>
</dbReference>
<dbReference type="InterPro" id="IPR001451">
    <property type="entry name" value="Hexapep"/>
</dbReference>
<dbReference type="AlphaFoldDB" id="A0A1I0THY6"/>
<dbReference type="Pfam" id="PF06426">
    <property type="entry name" value="SATase_N"/>
    <property type="match status" value="1"/>
</dbReference>
<accession>A0A1I0THY6</accession>
<dbReference type="PROSITE" id="PS00101">
    <property type="entry name" value="HEXAPEP_TRANSFERASES"/>
    <property type="match status" value="1"/>
</dbReference>
<keyword evidence="7" id="KW-0677">Repeat</keyword>
<comment type="pathway">
    <text evidence="1">Amino-acid biosynthesis; L-cysteine biosynthesis; L-cysteine from L-serine: step 1/2.</text>
</comment>
<evidence type="ECO:0000259" key="10">
    <source>
        <dbReference type="SMART" id="SM00971"/>
    </source>
</evidence>
<organism evidence="11 12">
    <name type="scientific">Paracoccus halophilus</name>
    <dbReference type="NCBI Taxonomy" id="376733"/>
    <lineage>
        <taxon>Bacteria</taxon>
        <taxon>Pseudomonadati</taxon>
        <taxon>Pseudomonadota</taxon>
        <taxon>Alphaproteobacteria</taxon>
        <taxon>Rhodobacterales</taxon>
        <taxon>Paracoccaceae</taxon>
        <taxon>Paracoccus</taxon>
    </lineage>
</organism>
<keyword evidence="6 11" id="KW-0808">Transferase</keyword>
<dbReference type="NCBIfam" id="NF041874">
    <property type="entry name" value="EPS_EpsC"/>
    <property type="match status" value="1"/>
</dbReference>
<comment type="catalytic activity">
    <reaction evidence="9">
        <text>L-serine + acetyl-CoA = O-acetyl-L-serine + CoA</text>
        <dbReference type="Rhea" id="RHEA:24560"/>
        <dbReference type="ChEBI" id="CHEBI:33384"/>
        <dbReference type="ChEBI" id="CHEBI:57287"/>
        <dbReference type="ChEBI" id="CHEBI:57288"/>
        <dbReference type="ChEBI" id="CHEBI:58340"/>
        <dbReference type="EC" id="2.3.1.30"/>
    </reaction>
</comment>
<dbReference type="Proteomes" id="UP000182312">
    <property type="component" value="Unassembled WGS sequence"/>
</dbReference>
<dbReference type="NCBIfam" id="TIGR01172">
    <property type="entry name" value="cysE"/>
    <property type="match status" value="1"/>
</dbReference>
<evidence type="ECO:0000313" key="12">
    <source>
        <dbReference type="Proteomes" id="UP000182312"/>
    </source>
</evidence>
<evidence type="ECO:0000313" key="11">
    <source>
        <dbReference type="EMBL" id="SFA51389.1"/>
    </source>
</evidence>
<proteinExistence type="inferred from homology"/>
<gene>
    <name evidence="11" type="ORF">SAMN04487972_108119</name>
</gene>
<dbReference type="SMART" id="SM00971">
    <property type="entry name" value="SATase_N"/>
    <property type="match status" value="1"/>
</dbReference>
<protein>
    <recommendedName>
        <fullName evidence="4">Serine acetyltransferase</fullName>
        <ecNumber evidence="3">2.3.1.30</ecNumber>
    </recommendedName>
</protein>
<dbReference type="EC" id="2.3.1.30" evidence="3"/>
<keyword evidence="5" id="KW-0028">Amino-acid biosynthesis</keyword>
<dbReference type="InterPro" id="IPR018357">
    <property type="entry name" value="Hexapep_transf_CS"/>
</dbReference>
<evidence type="ECO:0000256" key="4">
    <source>
        <dbReference type="ARBA" id="ARBA00018522"/>
    </source>
</evidence>